<dbReference type="InterPro" id="IPR006638">
    <property type="entry name" value="Elp3/MiaA/NifB-like_rSAM"/>
</dbReference>
<dbReference type="InterPro" id="IPR050377">
    <property type="entry name" value="Radical_SAM_PqqE_MftC-like"/>
</dbReference>
<keyword evidence="9" id="KW-1185">Reference proteome</keyword>
<keyword evidence="6" id="KW-0411">Iron-sulfur</keyword>
<name>A0A1L3GK77_SYNAC</name>
<reference evidence="8 9" key="1">
    <citation type="journal article" date="2017" name="Genome Announc.">
        <title>Complete Genome Sequences of Two Acetylene-Fermenting Pelobacter acetylenicus Strains.</title>
        <authorList>
            <person name="Sutton J.M."/>
            <person name="Baesman S.M."/>
            <person name="Fierst J.L."/>
            <person name="Poret-Peterson A.T."/>
            <person name="Oremland R.S."/>
            <person name="Dunlap D.S."/>
            <person name="Akob D.M."/>
        </authorList>
    </citation>
    <scope>NUCLEOTIDE SEQUENCE [LARGE SCALE GENOMIC DNA]</scope>
    <source>
        <strain evidence="8 9">DSM 3247</strain>
    </source>
</reference>
<keyword evidence="4" id="KW-0479">Metal-binding</keyword>
<feature type="domain" description="Radical SAM core" evidence="7">
    <location>
        <begin position="19"/>
        <end position="244"/>
    </location>
</feature>
<evidence type="ECO:0000256" key="3">
    <source>
        <dbReference type="ARBA" id="ARBA00022691"/>
    </source>
</evidence>
<evidence type="ECO:0000256" key="1">
    <source>
        <dbReference type="ARBA" id="ARBA00001966"/>
    </source>
</evidence>
<dbReference type="PROSITE" id="PS51918">
    <property type="entry name" value="RADICAL_SAM"/>
    <property type="match status" value="1"/>
</dbReference>
<dbReference type="InterPro" id="IPR023885">
    <property type="entry name" value="4Fe4S-binding_SPASM_dom"/>
</dbReference>
<sequence>MHDSRSAGGMASTSSPALREYPSKLFVESTTFCNLRCPMCVKQAADSKVVDADMSQQTFAALEAAFPFLESLVLNGIGEPLMHPHILEWIRRARQIMPDNAWVGFQSNGLMLDRSLADKLVDAGLDRICLSVDGVKPETFSKVRKGEDLSDMDRAFRVLREARQGQSECRLRIGAEFVAMRENFRQLPDTVRWVAERGADFVIVSHALPYDISGIAQTAYDNSIDAAVEIYQRWKRQMEADGLDIKAYDYMVWEKEQVLPRTVDPQVRKVNQMVGRMRAEARKKDIFMDVMQLLRRDEAMVSAVQEVFEEARQVAAAMGIEIKLPVVTPRYERECPFVTKGSAFISWNGDVHPCYYLWHHYRCWVNDWDRLVKPKVFGNVNRQPLLDIWRSEDFRIFREHVVEFDYPYCSNCGVAPCDLVQEEDFEQDCFTNPEPCGSCLWAMGLLQCLQD</sequence>
<evidence type="ECO:0000256" key="5">
    <source>
        <dbReference type="ARBA" id="ARBA00023004"/>
    </source>
</evidence>
<dbReference type="InterPro" id="IPR013785">
    <property type="entry name" value="Aldolase_TIM"/>
</dbReference>
<dbReference type="PANTHER" id="PTHR11228">
    <property type="entry name" value="RADICAL SAM DOMAIN PROTEIN"/>
    <property type="match status" value="1"/>
</dbReference>
<dbReference type="InterPro" id="IPR058240">
    <property type="entry name" value="rSAM_sf"/>
</dbReference>
<dbReference type="Proteomes" id="UP000182264">
    <property type="component" value="Chromosome"/>
</dbReference>
<keyword evidence="3" id="KW-0949">S-adenosyl-L-methionine</keyword>
<dbReference type="SMART" id="SM00729">
    <property type="entry name" value="Elp3"/>
    <property type="match status" value="1"/>
</dbReference>
<dbReference type="InterPro" id="IPR034391">
    <property type="entry name" value="AdoMet-like_SPASM_containing"/>
</dbReference>
<keyword evidence="5" id="KW-0408">Iron</keyword>
<dbReference type="PANTHER" id="PTHR11228:SF7">
    <property type="entry name" value="PQQA PEPTIDE CYCLASE"/>
    <property type="match status" value="1"/>
</dbReference>
<comment type="cofactor">
    <cofactor evidence="1">
        <name>[4Fe-4S] cluster</name>
        <dbReference type="ChEBI" id="CHEBI:49883"/>
    </cofactor>
</comment>
<dbReference type="OrthoDB" id="9772409at2"/>
<dbReference type="AlphaFoldDB" id="A0A1L3GK77"/>
<dbReference type="NCBIfam" id="TIGR04311">
    <property type="entry name" value="rSAM_Geo_metal"/>
    <property type="match status" value="1"/>
</dbReference>
<organism evidence="8 9">
    <name type="scientific">Syntrophotalea acetylenica</name>
    <name type="common">Pelobacter acetylenicus</name>
    <dbReference type="NCBI Taxonomy" id="29542"/>
    <lineage>
        <taxon>Bacteria</taxon>
        <taxon>Pseudomonadati</taxon>
        <taxon>Thermodesulfobacteriota</taxon>
        <taxon>Desulfuromonadia</taxon>
        <taxon>Desulfuromonadales</taxon>
        <taxon>Syntrophotaleaceae</taxon>
        <taxon>Syntrophotalea</taxon>
    </lineage>
</organism>
<evidence type="ECO:0000256" key="4">
    <source>
        <dbReference type="ARBA" id="ARBA00022723"/>
    </source>
</evidence>
<dbReference type="KEGG" id="pace:A6070_05700"/>
<dbReference type="InterPro" id="IPR027586">
    <property type="entry name" value="rSAM_metal_mat"/>
</dbReference>
<dbReference type="GO" id="GO:0046872">
    <property type="term" value="F:metal ion binding"/>
    <property type="evidence" value="ECO:0007669"/>
    <property type="project" value="UniProtKB-KW"/>
</dbReference>
<dbReference type="GO" id="GO:0051536">
    <property type="term" value="F:iron-sulfur cluster binding"/>
    <property type="evidence" value="ECO:0007669"/>
    <property type="project" value="UniProtKB-KW"/>
</dbReference>
<proteinExistence type="predicted"/>
<evidence type="ECO:0000256" key="6">
    <source>
        <dbReference type="ARBA" id="ARBA00023014"/>
    </source>
</evidence>
<accession>A0A1L3GK77</accession>
<dbReference type="SFLD" id="SFLDG01387">
    <property type="entry name" value="BtrN-like_SPASM_domain_contain"/>
    <property type="match status" value="1"/>
</dbReference>
<dbReference type="Pfam" id="PF13186">
    <property type="entry name" value="SPASM"/>
    <property type="match status" value="1"/>
</dbReference>
<dbReference type="CDD" id="cd01335">
    <property type="entry name" value="Radical_SAM"/>
    <property type="match status" value="1"/>
</dbReference>
<dbReference type="GO" id="GO:0003824">
    <property type="term" value="F:catalytic activity"/>
    <property type="evidence" value="ECO:0007669"/>
    <property type="project" value="InterPro"/>
</dbReference>
<dbReference type="SFLD" id="SFLDS00029">
    <property type="entry name" value="Radical_SAM"/>
    <property type="match status" value="1"/>
</dbReference>
<dbReference type="InterPro" id="IPR007197">
    <property type="entry name" value="rSAM"/>
</dbReference>
<keyword evidence="2" id="KW-0004">4Fe-4S</keyword>
<dbReference type="EMBL" id="CP015518">
    <property type="protein sequence ID" value="APG26324.1"/>
    <property type="molecule type" value="Genomic_DNA"/>
</dbReference>
<dbReference type="Gene3D" id="3.20.20.70">
    <property type="entry name" value="Aldolase class I"/>
    <property type="match status" value="1"/>
</dbReference>
<evidence type="ECO:0000313" key="9">
    <source>
        <dbReference type="Proteomes" id="UP000182264"/>
    </source>
</evidence>
<gene>
    <name evidence="8" type="ORF">A7E75_11665</name>
</gene>
<dbReference type="STRING" id="29542.A6070_05700"/>
<evidence type="ECO:0000256" key="2">
    <source>
        <dbReference type="ARBA" id="ARBA00022485"/>
    </source>
</evidence>
<evidence type="ECO:0000313" key="8">
    <source>
        <dbReference type="EMBL" id="APG26324.1"/>
    </source>
</evidence>
<dbReference type="SFLD" id="SFLDG01067">
    <property type="entry name" value="SPASM/twitch_domain_containing"/>
    <property type="match status" value="1"/>
</dbReference>
<dbReference type="Pfam" id="PF04055">
    <property type="entry name" value="Radical_SAM"/>
    <property type="match status" value="1"/>
</dbReference>
<dbReference type="CDD" id="cd21121">
    <property type="entry name" value="SPASM_Cmo-like"/>
    <property type="match status" value="1"/>
</dbReference>
<protein>
    <submittedName>
        <fullName evidence="8">Radical SAM protein</fullName>
    </submittedName>
</protein>
<dbReference type="SUPFAM" id="SSF102114">
    <property type="entry name" value="Radical SAM enzymes"/>
    <property type="match status" value="1"/>
</dbReference>
<evidence type="ECO:0000259" key="7">
    <source>
        <dbReference type="PROSITE" id="PS51918"/>
    </source>
</evidence>